<feature type="compositionally biased region" description="Polar residues" evidence="1">
    <location>
        <begin position="563"/>
        <end position="572"/>
    </location>
</feature>
<protein>
    <recommendedName>
        <fullName evidence="5">Membralin</fullName>
    </recommendedName>
</protein>
<dbReference type="Pfam" id="PF09746">
    <property type="entry name" value="Membralin"/>
    <property type="match status" value="1"/>
</dbReference>
<feature type="transmembrane region" description="Helical" evidence="2">
    <location>
        <begin position="439"/>
        <end position="457"/>
    </location>
</feature>
<evidence type="ECO:0000256" key="1">
    <source>
        <dbReference type="SAM" id="MobiDB-lite"/>
    </source>
</evidence>
<feature type="transmembrane region" description="Helical" evidence="2">
    <location>
        <begin position="330"/>
        <end position="350"/>
    </location>
</feature>
<feature type="transmembrane region" description="Helical" evidence="2">
    <location>
        <begin position="406"/>
        <end position="427"/>
    </location>
</feature>
<name>A0A5D2ZPE3_GOSMU</name>
<gene>
    <name evidence="3" type="ORF">E1A91_A04G155000v1</name>
</gene>
<organism evidence="3 4">
    <name type="scientific">Gossypium mustelinum</name>
    <name type="common">Cotton</name>
    <name type="synonym">Gossypium caicoense</name>
    <dbReference type="NCBI Taxonomy" id="34275"/>
    <lineage>
        <taxon>Eukaryota</taxon>
        <taxon>Viridiplantae</taxon>
        <taxon>Streptophyta</taxon>
        <taxon>Embryophyta</taxon>
        <taxon>Tracheophyta</taxon>
        <taxon>Spermatophyta</taxon>
        <taxon>Magnoliopsida</taxon>
        <taxon>eudicotyledons</taxon>
        <taxon>Gunneridae</taxon>
        <taxon>Pentapetalae</taxon>
        <taxon>rosids</taxon>
        <taxon>malvids</taxon>
        <taxon>Malvales</taxon>
        <taxon>Malvaceae</taxon>
        <taxon>Malvoideae</taxon>
        <taxon>Gossypium</taxon>
    </lineage>
</organism>
<feature type="region of interest" description="Disordered" evidence="1">
    <location>
        <begin position="521"/>
        <end position="591"/>
    </location>
</feature>
<dbReference type="PANTHER" id="PTHR21650">
    <property type="entry name" value="MEMBRALIN/KINETOCHORE PROTEIN NUF2"/>
    <property type="match status" value="1"/>
</dbReference>
<reference evidence="3 4" key="1">
    <citation type="submission" date="2019-07" db="EMBL/GenBank/DDBJ databases">
        <title>WGS assembly of Gossypium mustelinum.</title>
        <authorList>
            <person name="Chen Z.J."/>
            <person name="Sreedasyam A."/>
            <person name="Ando A."/>
            <person name="Song Q."/>
            <person name="De L."/>
            <person name="Hulse-Kemp A."/>
            <person name="Ding M."/>
            <person name="Ye W."/>
            <person name="Kirkbride R."/>
            <person name="Jenkins J."/>
            <person name="Plott C."/>
            <person name="Lovell J."/>
            <person name="Lin Y.-M."/>
            <person name="Vaughn R."/>
            <person name="Liu B."/>
            <person name="Li W."/>
            <person name="Simpson S."/>
            <person name="Scheffler B."/>
            <person name="Saski C."/>
            <person name="Grover C."/>
            <person name="Hu G."/>
            <person name="Conover J."/>
            <person name="Carlson J."/>
            <person name="Shu S."/>
            <person name="Boston L."/>
            <person name="Williams M."/>
            <person name="Peterson D."/>
            <person name="Mcgee K."/>
            <person name="Jones D."/>
            <person name="Wendel J."/>
            <person name="Stelly D."/>
            <person name="Grimwood J."/>
            <person name="Schmutz J."/>
        </authorList>
    </citation>
    <scope>NUCLEOTIDE SEQUENCE [LARGE SCALE GENOMIC DNA]</scope>
    <source>
        <strain evidence="3">1408120.09</strain>
    </source>
</reference>
<evidence type="ECO:0008006" key="5">
    <source>
        <dbReference type="Google" id="ProtNLM"/>
    </source>
</evidence>
<keyword evidence="2" id="KW-0472">Membrane</keyword>
<dbReference type="Proteomes" id="UP000323597">
    <property type="component" value="Chromosome A04"/>
</dbReference>
<keyword evidence="2" id="KW-0812">Transmembrane</keyword>
<keyword evidence="4" id="KW-1185">Reference proteome</keyword>
<dbReference type="PANTHER" id="PTHR21650:SF4">
    <property type="entry name" value="MEMBRALIN"/>
    <property type="match status" value="1"/>
</dbReference>
<accession>A0A5D2ZPE3</accession>
<dbReference type="InterPro" id="IPR019144">
    <property type="entry name" value="Membralin"/>
</dbReference>
<dbReference type="EMBL" id="CM017639">
    <property type="protein sequence ID" value="TYJ40638.1"/>
    <property type="molecule type" value="Genomic_DNA"/>
</dbReference>
<dbReference type="GO" id="GO:0034976">
    <property type="term" value="P:response to endoplasmic reticulum stress"/>
    <property type="evidence" value="ECO:0007669"/>
    <property type="project" value="TreeGrafter"/>
</dbReference>
<dbReference type="GO" id="GO:1904294">
    <property type="term" value="P:positive regulation of ERAD pathway"/>
    <property type="evidence" value="ECO:0007669"/>
    <property type="project" value="TreeGrafter"/>
</dbReference>
<evidence type="ECO:0000313" key="4">
    <source>
        <dbReference type="Proteomes" id="UP000323597"/>
    </source>
</evidence>
<keyword evidence="2" id="KW-1133">Transmembrane helix</keyword>
<feature type="transmembrane region" description="Helical" evidence="2">
    <location>
        <begin position="377"/>
        <end position="400"/>
    </location>
</feature>
<evidence type="ECO:0000313" key="3">
    <source>
        <dbReference type="EMBL" id="TYJ40638.1"/>
    </source>
</evidence>
<proteinExistence type="predicted"/>
<evidence type="ECO:0000256" key="2">
    <source>
        <dbReference type="SAM" id="Phobius"/>
    </source>
</evidence>
<dbReference type="AlphaFoldDB" id="A0A5D2ZPE3"/>
<dbReference type="GO" id="GO:0005783">
    <property type="term" value="C:endoplasmic reticulum"/>
    <property type="evidence" value="ECO:0007669"/>
    <property type="project" value="TreeGrafter"/>
</dbReference>
<sequence>MDPEQTFIRVQERFSQILTPRPGCSSELSGVESNEVQLVQIKITSAGLWSQDESEPPVVNNLDMETVTENIEVANADDDGLMFLDAEFWLNWFSSGARKGKLALKFWKTDDEFIEKQAEYSTNGESSKPTIDDAALKIEKEETRNGFYLSAKQTFKAAFVHFGKKWYRRLSFVWRHGIQIFGSFQKLWNITGLHLNLDVPKWLRILHLDRLNSYAVHWLERRSKAFEPTYLYTMEKGYFLLPDAAKSRHNIRTVNISISARHPCFGNRWQQLLINRFVGYDTILMNSLLHQPGKGYLYNFQTKEFYNLTYARELPDGSARVGDYLVTKCGVLMMSLFVFFTTTMSVSFTLRETQTRMLKFTVQLQHHARHRLPTFQLIFVHVIESLVFVPIMIGILFFLFEFYDDQLLAFMVLILVWLCELFILISVRTPISMKFFPRFFLLYFLVFHIYFFCYAYGFSYLALSTTAAFMQHLILYFWNRFEVPTLQRFMQNRRSQLQQHPDFHITSSTILASTLHITRLNTRNPGPVRPDPTSMPGLRPGSDQEVPANGAGEAAGPRRQSENENISQNGNPMQIPAQPDLQQAEAGPNPGTMSSFSSLLLWILGGASSEGLSSFLSMFRDVREQGQVYTDPPHENRAMQNVQ</sequence>